<accession>A0A8K0GUA0</accession>
<sequence length="493" mass="55781">MCCGMEMESIHTFKFCSLVRCIAFVSVWECSLDFLDCGSVKQLVEVCFKPSKELLVEGMDNRDLLTFFAIFFYKVWKFRNTKLFEDHFNLYSAIQGSNSAVEEFTRTIHTDREGMSNSSSVRYQWKPSKSGWLKINVDVAFKAAKAAGELPSVVLNRVMMEQLNSAVCTKMSIGIYVGDGKVIHLTRGPGYIISSYSRSQSSNDDPVVCCNIEDFLYDGHLYRFNYDASGVVLLIKRAGTCSLASSNPPEQVLHRAYYLLEHGFGNYHLFGKNCEDFALYCKTGIVKGDKTVGGISGQIKSLVAALSAVIIVPYQFMPASLIGVALVVCGLYCCSRLVCEVGSESSDRDVVAVEELVHLSGAHNAITENMNTMENSAHNAITENINTMENNTTRCALRDWRFIIDTFFAIRYWGIYCLHYMRIRILVLEMEINTEYNSSIDQIIFSFVFFHFFNRGGFEMREAKELCVGYYMALVLELDYSDYVCRIPNVTFL</sequence>
<dbReference type="EMBL" id="VOIH02000011">
    <property type="protein sequence ID" value="KAF3434455.1"/>
    <property type="molecule type" value="Genomic_DNA"/>
</dbReference>
<dbReference type="Gene3D" id="3.90.1720.10">
    <property type="entry name" value="endopeptidase domain like (from Nostoc punctiforme)"/>
    <property type="match status" value="1"/>
</dbReference>
<comment type="caution">
    <text evidence="2">The sequence shown here is derived from an EMBL/GenBank/DDBJ whole genome shotgun (WGS) entry which is preliminary data.</text>
</comment>
<dbReference type="PROSITE" id="PS51934">
    <property type="entry name" value="LRAT"/>
    <property type="match status" value="1"/>
</dbReference>
<evidence type="ECO:0000313" key="2">
    <source>
        <dbReference type="EMBL" id="KAF3434455.1"/>
    </source>
</evidence>
<dbReference type="Pfam" id="PF04970">
    <property type="entry name" value="LRAT"/>
    <property type="match status" value="1"/>
</dbReference>
<keyword evidence="3" id="KW-1185">Reference proteome</keyword>
<evidence type="ECO:0000259" key="1">
    <source>
        <dbReference type="PROSITE" id="PS51934"/>
    </source>
</evidence>
<dbReference type="Proteomes" id="UP000796880">
    <property type="component" value="Unassembled WGS sequence"/>
</dbReference>
<dbReference type="OrthoDB" id="68610at2759"/>
<dbReference type="PANTHER" id="PTHR46137">
    <property type="entry name" value="OS05G0310600 PROTEIN"/>
    <property type="match status" value="1"/>
</dbReference>
<reference evidence="2" key="1">
    <citation type="submission" date="2020-03" db="EMBL/GenBank/DDBJ databases">
        <title>A high-quality chromosome-level genome assembly of a woody plant with both climbing and erect habits, Rhamnella rubrinervis.</title>
        <authorList>
            <person name="Lu Z."/>
            <person name="Yang Y."/>
            <person name="Zhu X."/>
            <person name="Sun Y."/>
        </authorList>
    </citation>
    <scope>NUCLEOTIDE SEQUENCE</scope>
    <source>
        <strain evidence="2">BYM</strain>
        <tissue evidence="2">Leaf</tissue>
    </source>
</reference>
<proteinExistence type="predicted"/>
<dbReference type="PANTHER" id="PTHR46137:SF3">
    <property type="entry name" value="OS05G0310600 PROTEIN"/>
    <property type="match status" value="1"/>
</dbReference>
<organism evidence="2 3">
    <name type="scientific">Rhamnella rubrinervis</name>
    <dbReference type="NCBI Taxonomy" id="2594499"/>
    <lineage>
        <taxon>Eukaryota</taxon>
        <taxon>Viridiplantae</taxon>
        <taxon>Streptophyta</taxon>
        <taxon>Embryophyta</taxon>
        <taxon>Tracheophyta</taxon>
        <taxon>Spermatophyta</taxon>
        <taxon>Magnoliopsida</taxon>
        <taxon>eudicotyledons</taxon>
        <taxon>Gunneridae</taxon>
        <taxon>Pentapetalae</taxon>
        <taxon>rosids</taxon>
        <taxon>fabids</taxon>
        <taxon>Rosales</taxon>
        <taxon>Rhamnaceae</taxon>
        <taxon>rhamnoid group</taxon>
        <taxon>Rhamneae</taxon>
        <taxon>Rhamnella</taxon>
    </lineage>
</organism>
<evidence type="ECO:0000313" key="3">
    <source>
        <dbReference type="Proteomes" id="UP000796880"/>
    </source>
</evidence>
<name>A0A8K0GUA0_9ROSA</name>
<feature type="domain" description="LRAT" evidence="1">
    <location>
        <begin position="162"/>
        <end position="290"/>
    </location>
</feature>
<dbReference type="InterPro" id="IPR007053">
    <property type="entry name" value="LRAT_dom"/>
</dbReference>
<dbReference type="AlphaFoldDB" id="A0A8K0GUA0"/>
<protein>
    <recommendedName>
        <fullName evidence="1">LRAT domain-containing protein</fullName>
    </recommendedName>
</protein>
<gene>
    <name evidence="2" type="ORF">FNV43_RR25558</name>
</gene>